<dbReference type="GO" id="GO:0016757">
    <property type="term" value="F:glycosyltransferase activity"/>
    <property type="evidence" value="ECO:0007669"/>
    <property type="project" value="UniProtKB-ARBA"/>
</dbReference>
<dbReference type="InterPro" id="IPR028098">
    <property type="entry name" value="Glyco_trans_4-like_N"/>
</dbReference>
<proteinExistence type="predicted"/>
<dbReference type="EMBL" id="NEVU01000003">
    <property type="protein sequence ID" value="OZI71719.1"/>
    <property type="molecule type" value="Genomic_DNA"/>
</dbReference>
<name>A0A261VC92_9BORD</name>
<sequence>MSGPRTLIFIHSLHGGGAERVAVDLAGHWAAAGREVMILTQAEGDAYPVRPGVQRRVLGTDGQGGGGLRGILDNLRRVRALRAVIREFQPDIVLGMMTTSSILAVLAAWGLPVKVIATEHTHPPSQQLSGMWQRLRRLTYPRAARVVALTRGTAEWLERHVPGSRLAVIPNPVHWPLPRSEPRLAPPAVPGRHYLLAVGRLHPDKGFDVLIEAYARLAGRFGDWDLLILGEGEERAALTRQVSAASLDERVYLPGRGGNVADWYEAADVYVLSSRFEGLSNTLLEAMASGLAPVSFDCDTGPREIIREGVDGVLVRPAGQAEALADALAALMSDPQARAGLAAEAVTVRERFSARHVLSLWQQLFDDALGRSST</sequence>
<keyword evidence="2" id="KW-0808">Transferase</keyword>
<feature type="domain" description="Glycosyltransferase subfamily 4-like N-terminal" evidence="1">
    <location>
        <begin position="16"/>
        <end position="173"/>
    </location>
</feature>
<dbReference type="Proteomes" id="UP000216429">
    <property type="component" value="Unassembled WGS sequence"/>
</dbReference>
<protein>
    <submittedName>
        <fullName evidence="2">Glycosyl transferase</fullName>
    </submittedName>
</protein>
<dbReference type="RefSeq" id="WP_094815628.1">
    <property type="nucleotide sequence ID" value="NZ_NEVU01000003.1"/>
</dbReference>
<dbReference type="Pfam" id="PF13439">
    <property type="entry name" value="Glyco_transf_4"/>
    <property type="match status" value="1"/>
</dbReference>
<evidence type="ECO:0000313" key="3">
    <source>
        <dbReference type="Proteomes" id="UP000216429"/>
    </source>
</evidence>
<gene>
    <name evidence="2" type="ORF">CAL22_18150</name>
</gene>
<evidence type="ECO:0000313" key="2">
    <source>
        <dbReference type="EMBL" id="OZI71719.1"/>
    </source>
</evidence>
<dbReference type="Gene3D" id="3.40.50.2000">
    <property type="entry name" value="Glycogen Phosphorylase B"/>
    <property type="match status" value="2"/>
</dbReference>
<dbReference type="AlphaFoldDB" id="A0A261VC92"/>
<dbReference type="SUPFAM" id="SSF53756">
    <property type="entry name" value="UDP-Glycosyltransferase/glycogen phosphorylase"/>
    <property type="match status" value="1"/>
</dbReference>
<accession>A0A261VC92</accession>
<dbReference type="Pfam" id="PF13692">
    <property type="entry name" value="Glyco_trans_1_4"/>
    <property type="match status" value="1"/>
</dbReference>
<reference evidence="3" key="1">
    <citation type="submission" date="2017-05" db="EMBL/GenBank/DDBJ databases">
        <title>Complete and WGS of Bordetella genogroups.</title>
        <authorList>
            <person name="Spilker T."/>
            <person name="Lipuma J."/>
        </authorList>
    </citation>
    <scope>NUCLEOTIDE SEQUENCE [LARGE SCALE GENOMIC DNA]</scope>
    <source>
        <strain evidence="3">AU6712</strain>
    </source>
</reference>
<dbReference type="CDD" id="cd03820">
    <property type="entry name" value="GT4_AmsD-like"/>
    <property type="match status" value="1"/>
</dbReference>
<keyword evidence="3" id="KW-1185">Reference proteome</keyword>
<organism evidence="2 3">
    <name type="scientific">Bordetella genomosp. 12</name>
    <dbReference type="NCBI Taxonomy" id="463035"/>
    <lineage>
        <taxon>Bacteria</taxon>
        <taxon>Pseudomonadati</taxon>
        <taxon>Pseudomonadota</taxon>
        <taxon>Betaproteobacteria</taxon>
        <taxon>Burkholderiales</taxon>
        <taxon>Alcaligenaceae</taxon>
        <taxon>Bordetella</taxon>
    </lineage>
</organism>
<evidence type="ECO:0000259" key="1">
    <source>
        <dbReference type="Pfam" id="PF13439"/>
    </source>
</evidence>
<comment type="caution">
    <text evidence="2">The sequence shown here is derived from an EMBL/GenBank/DDBJ whole genome shotgun (WGS) entry which is preliminary data.</text>
</comment>
<dbReference type="OrthoDB" id="570545at2"/>
<dbReference type="PANTHER" id="PTHR12526">
    <property type="entry name" value="GLYCOSYLTRANSFERASE"/>
    <property type="match status" value="1"/>
</dbReference>